<dbReference type="Proteomes" id="UP000185990">
    <property type="component" value="Unassembled WGS sequence"/>
</dbReference>
<reference evidence="3 4" key="1">
    <citation type="submission" date="2016-11" db="EMBL/GenBank/DDBJ databases">
        <title>Draft genome of Pseudomonas versuta A4R1.12.</title>
        <authorList>
            <person name="See-Too W.-S."/>
        </authorList>
    </citation>
    <scope>NUCLEOTIDE SEQUENCE [LARGE SCALE GENOMIC DNA]</scope>
    <source>
        <strain evidence="3 4">A4R1.12</strain>
    </source>
</reference>
<feature type="transmembrane region" description="Helical" evidence="1">
    <location>
        <begin position="36"/>
        <end position="54"/>
    </location>
</feature>
<dbReference type="InterPro" id="IPR007047">
    <property type="entry name" value="Flp_Fap"/>
</dbReference>
<evidence type="ECO:0000313" key="3">
    <source>
        <dbReference type="EMBL" id="OKA21272.1"/>
    </source>
</evidence>
<dbReference type="EMBL" id="MPJC01000006">
    <property type="protein sequence ID" value="OKA21170.1"/>
    <property type="molecule type" value="Genomic_DNA"/>
</dbReference>
<dbReference type="OrthoDB" id="6999225at2"/>
<accession>A0A1Q4KIG3</accession>
<dbReference type="RefSeq" id="WP_060695600.1">
    <property type="nucleotide sequence ID" value="NZ_CP012676.1"/>
</dbReference>
<keyword evidence="1" id="KW-0472">Membrane</keyword>
<protein>
    <recommendedName>
        <fullName evidence="6">Pilus assembly protein</fullName>
    </recommendedName>
</protein>
<organism evidence="3 4">
    <name type="scientific">Pseudomonas versuta</name>
    <dbReference type="NCBI Taxonomy" id="1788301"/>
    <lineage>
        <taxon>Bacteria</taxon>
        <taxon>Pseudomonadati</taxon>
        <taxon>Pseudomonadota</taxon>
        <taxon>Gammaproteobacteria</taxon>
        <taxon>Pseudomonadales</taxon>
        <taxon>Pseudomonadaceae</taxon>
        <taxon>Pseudomonas</taxon>
    </lineage>
</organism>
<sequence length="74" mass="7935">MFLNTVLKVYVPTQVFLTRQVKLFAQRTEGASGIEYALIAGMVAVAIVTFVAPIKTEVIAIFTSIKTALTSAAT</sequence>
<keyword evidence="5" id="KW-1185">Reference proteome</keyword>
<comment type="caution">
    <text evidence="3">The sequence shown here is derived from an EMBL/GenBank/DDBJ whole genome shotgun (WGS) entry which is preliminary data.</text>
</comment>
<evidence type="ECO:0000256" key="1">
    <source>
        <dbReference type="SAM" id="Phobius"/>
    </source>
</evidence>
<evidence type="ECO:0000313" key="2">
    <source>
        <dbReference type="EMBL" id="OKA21170.1"/>
    </source>
</evidence>
<proteinExistence type="predicted"/>
<dbReference type="AlphaFoldDB" id="A0A0M4QIC5"/>
<name>A0A0M4QIC5_9PSED</name>
<dbReference type="Pfam" id="PF04964">
    <property type="entry name" value="Flp_Fap"/>
    <property type="match status" value="1"/>
</dbReference>
<accession>A0A0M4QIC5</accession>
<evidence type="ECO:0000313" key="4">
    <source>
        <dbReference type="Proteomes" id="UP000185990"/>
    </source>
</evidence>
<gene>
    <name evidence="2" type="ORF">BOH73_12515</name>
    <name evidence="3" type="ORF">BOH74_15625</name>
</gene>
<dbReference type="KEGG" id="ppsy:AOC04_17580"/>
<keyword evidence="1" id="KW-1133">Transmembrane helix</keyword>
<dbReference type="Proteomes" id="UP000186677">
    <property type="component" value="Unassembled WGS sequence"/>
</dbReference>
<keyword evidence="1" id="KW-0812">Transmembrane</keyword>
<evidence type="ECO:0008006" key="6">
    <source>
        <dbReference type="Google" id="ProtNLM"/>
    </source>
</evidence>
<reference evidence="2 5" key="2">
    <citation type="submission" date="2016-11" db="EMBL/GenBank/DDBJ databases">
        <title>Draft genome of Pseudomonas versuta A4R1.5.</title>
        <authorList>
            <person name="See-Too W.-S."/>
        </authorList>
    </citation>
    <scope>NUCLEOTIDE SEQUENCE [LARGE SCALE GENOMIC DNA]</scope>
    <source>
        <strain evidence="2 5">A4R1.5</strain>
    </source>
</reference>
<dbReference type="EMBL" id="MPJD01000024">
    <property type="protein sequence ID" value="OKA21272.1"/>
    <property type="molecule type" value="Genomic_DNA"/>
</dbReference>
<evidence type="ECO:0000313" key="5">
    <source>
        <dbReference type="Proteomes" id="UP000186677"/>
    </source>
</evidence>